<protein>
    <submittedName>
        <fullName evidence="1">Uncharacterized protein</fullName>
    </submittedName>
</protein>
<sequence>MWARGPRPGVDSHRLSTDHFAMSYERSGAWTVDHALRVLATGCAEWQRPVPAAGAVVLGPDALMLRLTTPDETPPPGWIAEDNGRTWLASLPWLESAAVDDRVAEPYPLLVSAGAIDAGRLLLNLAAADGLIGLDGDIELARNLARSWSRRLTSSPWTAGSPVIRVGFPPDPDFGGWDVSRLVEVTPVLEEAERGILIFADRPLGRDVYQVERLLAEPVRRWTVVAVGPGDATWRFTVRPDGTVETGLLRDPVRLRG</sequence>
<proteinExistence type="predicted"/>
<accession>A0ABQ3Z1Q2</accession>
<organism evidence="1 2">
    <name type="scientific">Paractinoplanes durhamensis</name>
    <dbReference type="NCBI Taxonomy" id="113563"/>
    <lineage>
        <taxon>Bacteria</taxon>
        <taxon>Bacillati</taxon>
        <taxon>Actinomycetota</taxon>
        <taxon>Actinomycetes</taxon>
        <taxon>Micromonosporales</taxon>
        <taxon>Micromonosporaceae</taxon>
        <taxon>Paractinoplanes</taxon>
    </lineage>
</organism>
<evidence type="ECO:0000313" key="1">
    <source>
        <dbReference type="EMBL" id="GIE03762.1"/>
    </source>
</evidence>
<keyword evidence="2" id="KW-1185">Reference proteome</keyword>
<dbReference type="EMBL" id="BOML01000040">
    <property type="protein sequence ID" value="GIE03762.1"/>
    <property type="molecule type" value="Genomic_DNA"/>
</dbReference>
<name>A0ABQ3Z1Q2_9ACTN</name>
<evidence type="ECO:0000313" key="2">
    <source>
        <dbReference type="Proteomes" id="UP000637628"/>
    </source>
</evidence>
<gene>
    <name evidence="1" type="ORF">Adu01nite_51120</name>
</gene>
<comment type="caution">
    <text evidence="1">The sequence shown here is derived from an EMBL/GenBank/DDBJ whole genome shotgun (WGS) entry which is preliminary data.</text>
</comment>
<dbReference type="Proteomes" id="UP000637628">
    <property type="component" value="Unassembled WGS sequence"/>
</dbReference>
<reference evidence="1 2" key="1">
    <citation type="submission" date="2021-01" db="EMBL/GenBank/DDBJ databases">
        <title>Whole genome shotgun sequence of Actinoplanes durhamensis NBRC 14914.</title>
        <authorList>
            <person name="Komaki H."/>
            <person name="Tamura T."/>
        </authorList>
    </citation>
    <scope>NUCLEOTIDE SEQUENCE [LARGE SCALE GENOMIC DNA]</scope>
    <source>
        <strain evidence="1 2">NBRC 14914</strain>
    </source>
</reference>